<sequence length="311" mass="34242">TFLPVVNKVSGVAPVGIVSASGTSAHHAAQRFGFGFAASDPKSVIDDPAINMVAILTRHNLHTPQILEAFEAGKNVYCEKPLAINQEQLEQIKEAIQKEDQPLLMLGFNRRFAPLAKQLKEFIDARQEPLFAHYRVNANLLPADHWLMDPEVGGGRIIGEACHFIDFLTFLVGENPIEVTSQGLPDQGKYHEDNVVMNFRFPDGSIGVVSYLANGDKSYPKELVEVFSSGRAAALHDWRKLEMVANGHKKVKRHHLAQDKGHKDAWLAFRNAIQDGKTPPIPYDQLLGVTQAAFAAVESLRSGETVAVGHQ</sequence>
<dbReference type="EMBL" id="LGFU01000191">
    <property type="protein sequence ID" value="KUK45680.1"/>
    <property type="molecule type" value="Genomic_DNA"/>
</dbReference>
<comment type="caution">
    <text evidence="3">The sequence shown here is derived from an EMBL/GenBank/DDBJ whole genome shotgun (WGS) entry which is preliminary data.</text>
</comment>
<dbReference type="PANTHER" id="PTHR43377">
    <property type="entry name" value="BILIVERDIN REDUCTASE A"/>
    <property type="match status" value="1"/>
</dbReference>
<organism evidence="3 4">
    <name type="scientific">Anaerolinea thermophila</name>
    <dbReference type="NCBI Taxonomy" id="167964"/>
    <lineage>
        <taxon>Bacteria</taxon>
        <taxon>Bacillati</taxon>
        <taxon>Chloroflexota</taxon>
        <taxon>Anaerolineae</taxon>
        <taxon>Anaerolineales</taxon>
        <taxon>Anaerolineaceae</taxon>
        <taxon>Anaerolinea</taxon>
    </lineage>
</organism>
<dbReference type="Gene3D" id="3.40.50.720">
    <property type="entry name" value="NAD(P)-binding Rossmann-like Domain"/>
    <property type="match status" value="1"/>
</dbReference>
<dbReference type="SUPFAM" id="SSF51735">
    <property type="entry name" value="NAD(P)-binding Rossmann-fold domains"/>
    <property type="match status" value="1"/>
</dbReference>
<protein>
    <submittedName>
        <fullName evidence="3">Putative oxidoreductase</fullName>
    </submittedName>
</protein>
<dbReference type="InterPro" id="IPR036291">
    <property type="entry name" value="NAD(P)-bd_dom_sf"/>
</dbReference>
<dbReference type="Gene3D" id="3.30.360.10">
    <property type="entry name" value="Dihydrodipicolinate Reductase, domain 2"/>
    <property type="match status" value="1"/>
</dbReference>
<dbReference type="Pfam" id="PF22725">
    <property type="entry name" value="GFO_IDH_MocA_C3"/>
    <property type="match status" value="1"/>
</dbReference>
<feature type="domain" description="Gfo/Idh/MocA-like oxidoreductase N-terminal" evidence="1">
    <location>
        <begin position="4"/>
        <end position="102"/>
    </location>
</feature>
<feature type="domain" description="GFO/IDH/MocA-like oxidoreductase" evidence="2">
    <location>
        <begin position="131"/>
        <end position="214"/>
    </location>
</feature>
<dbReference type="Pfam" id="PF01408">
    <property type="entry name" value="GFO_IDH_MocA"/>
    <property type="match status" value="1"/>
</dbReference>
<dbReference type="PANTHER" id="PTHR43377:SF1">
    <property type="entry name" value="BILIVERDIN REDUCTASE A"/>
    <property type="match status" value="1"/>
</dbReference>
<dbReference type="InterPro" id="IPR000683">
    <property type="entry name" value="Gfo/Idh/MocA-like_OxRdtase_N"/>
</dbReference>
<dbReference type="Proteomes" id="UP000064249">
    <property type="component" value="Unassembled WGS sequence"/>
</dbReference>
<dbReference type="InterPro" id="IPR051450">
    <property type="entry name" value="Gfo/Idh/MocA_Oxidoreductases"/>
</dbReference>
<dbReference type="AlphaFoldDB" id="A0A101FWG6"/>
<dbReference type="GO" id="GO:0000166">
    <property type="term" value="F:nucleotide binding"/>
    <property type="evidence" value="ECO:0007669"/>
    <property type="project" value="InterPro"/>
</dbReference>
<reference evidence="3 4" key="1">
    <citation type="journal article" date="2015" name="MBio">
        <title>Genome-Resolved Metagenomic Analysis Reveals Roles for Candidate Phyla and Other Microbial Community Members in Biogeochemical Transformations in Oil Reservoirs.</title>
        <authorList>
            <person name="Hu P."/>
            <person name="Tom L."/>
            <person name="Singh A."/>
            <person name="Thomas B.C."/>
            <person name="Baker B.J."/>
            <person name="Piceno Y.M."/>
            <person name="Andersen G.L."/>
            <person name="Banfield J.F."/>
        </authorList>
    </citation>
    <scope>NUCLEOTIDE SEQUENCE [LARGE SCALE GENOMIC DNA]</scope>
    <source>
        <strain evidence="3">46_16</strain>
    </source>
</reference>
<evidence type="ECO:0000259" key="1">
    <source>
        <dbReference type="Pfam" id="PF01408"/>
    </source>
</evidence>
<gene>
    <name evidence="3" type="ORF">XD73_1445</name>
</gene>
<dbReference type="InterPro" id="IPR055170">
    <property type="entry name" value="GFO_IDH_MocA-like_dom"/>
</dbReference>
<dbReference type="SUPFAM" id="SSF55347">
    <property type="entry name" value="Glyceraldehyde-3-phosphate dehydrogenase-like, C-terminal domain"/>
    <property type="match status" value="1"/>
</dbReference>
<evidence type="ECO:0000313" key="4">
    <source>
        <dbReference type="Proteomes" id="UP000064249"/>
    </source>
</evidence>
<name>A0A101FWG6_9CHLR</name>
<proteinExistence type="predicted"/>
<feature type="non-terminal residue" evidence="3">
    <location>
        <position position="1"/>
    </location>
</feature>
<evidence type="ECO:0000259" key="2">
    <source>
        <dbReference type="Pfam" id="PF22725"/>
    </source>
</evidence>
<accession>A0A101FWG6</accession>
<evidence type="ECO:0000313" key="3">
    <source>
        <dbReference type="EMBL" id="KUK45680.1"/>
    </source>
</evidence>